<evidence type="ECO:0000313" key="2">
    <source>
        <dbReference type="Proteomes" id="UP000007015"/>
    </source>
</evidence>
<gene>
    <name evidence="1" type="ORF">OsI_02006</name>
</gene>
<dbReference type="Gramene" id="BGIOSGA003559-TA">
    <property type="protein sequence ID" value="BGIOSGA003559-PA"/>
    <property type="gene ID" value="BGIOSGA003559"/>
</dbReference>
<proteinExistence type="predicted"/>
<protein>
    <submittedName>
        <fullName evidence="1">Uncharacterized protein</fullName>
    </submittedName>
</protein>
<dbReference type="EMBL" id="CM000126">
    <property type="protein sequence ID" value="EAY74124.1"/>
    <property type="molecule type" value="Genomic_DNA"/>
</dbReference>
<dbReference type="Proteomes" id="UP000007015">
    <property type="component" value="Chromosome 1"/>
</dbReference>
<evidence type="ECO:0000313" key="1">
    <source>
        <dbReference type="EMBL" id="EAY74124.1"/>
    </source>
</evidence>
<name>A2WQ78_ORYSI</name>
<reference evidence="1 2" key="1">
    <citation type="journal article" date="2005" name="PLoS Biol.">
        <title>The genomes of Oryza sativa: a history of duplications.</title>
        <authorList>
            <person name="Yu J."/>
            <person name="Wang J."/>
            <person name="Lin W."/>
            <person name="Li S."/>
            <person name="Li H."/>
            <person name="Zhou J."/>
            <person name="Ni P."/>
            <person name="Dong W."/>
            <person name="Hu S."/>
            <person name="Zeng C."/>
            <person name="Zhang J."/>
            <person name="Zhang Y."/>
            <person name="Li R."/>
            <person name="Xu Z."/>
            <person name="Li S."/>
            <person name="Li X."/>
            <person name="Zheng H."/>
            <person name="Cong L."/>
            <person name="Lin L."/>
            <person name="Yin J."/>
            <person name="Geng J."/>
            <person name="Li G."/>
            <person name="Shi J."/>
            <person name="Liu J."/>
            <person name="Lv H."/>
            <person name="Li J."/>
            <person name="Wang J."/>
            <person name="Deng Y."/>
            <person name="Ran L."/>
            <person name="Shi X."/>
            <person name="Wang X."/>
            <person name="Wu Q."/>
            <person name="Li C."/>
            <person name="Ren X."/>
            <person name="Wang J."/>
            <person name="Wang X."/>
            <person name="Li D."/>
            <person name="Liu D."/>
            <person name="Zhang X."/>
            <person name="Ji Z."/>
            <person name="Zhao W."/>
            <person name="Sun Y."/>
            <person name="Zhang Z."/>
            <person name="Bao J."/>
            <person name="Han Y."/>
            <person name="Dong L."/>
            <person name="Ji J."/>
            <person name="Chen P."/>
            <person name="Wu S."/>
            <person name="Liu J."/>
            <person name="Xiao Y."/>
            <person name="Bu D."/>
            <person name="Tan J."/>
            <person name="Yang L."/>
            <person name="Ye C."/>
            <person name="Zhang J."/>
            <person name="Xu J."/>
            <person name="Zhou Y."/>
            <person name="Yu Y."/>
            <person name="Zhang B."/>
            <person name="Zhuang S."/>
            <person name="Wei H."/>
            <person name="Liu B."/>
            <person name="Lei M."/>
            <person name="Yu H."/>
            <person name="Li Y."/>
            <person name="Xu H."/>
            <person name="Wei S."/>
            <person name="He X."/>
            <person name="Fang L."/>
            <person name="Zhang Z."/>
            <person name="Zhang Y."/>
            <person name="Huang X."/>
            <person name="Su Z."/>
            <person name="Tong W."/>
            <person name="Li J."/>
            <person name="Tong Z."/>
            <person name="Li S."/>
            <person name="Ye J."/>
            <person name="Wang L."/>
            <person name="Fang L."/>
            <person name="Lei T."/>
            <person name="Chen C."/>
            <person name="Chen H."/>
            <person name="Xu Z."/>
            <person name="Li H."/>
            <person name="Huang H."/>
            <person name="Zhang F."/>
            <person name="Xu H."/>
            <person name="Li N."/>
            <person name="Zhao C."/>
            <person name="Li S."/>
            <person name="Dong L."/>
            <person name="Huang Y."/>
            <person name="Li L."/>
            <person name="Xi Y."/>
            <person name="Qi Q."/>
            <person name="Li W."/>
            <person name="Zhang B."/>
            <person name="Hu W."/>
            <person name="Zhang Y."/>
            <person name="Tian X."/>
            <person name="Jiao Y."/>
            <person name="Liang X."/>
            <person name="Jin J."/>
            <person name="Gao L."/>
            <person name="Zheng W."/>
            <person name="Hao B."/>
            <person name="Liu S."/>
            <person name="Wang W."/>
            <person name="Yuan L."/>
            <person name="Cao M."/>
            <person name="McDermott J."/>
            <person name="Samudrala R."/>
            <person name="Wang J."/>
            <person name="Wong G.K."/>
            <person name="Yang H."/>
        </authorList>
    </citation>
    <scope>NUCLEOTIDE SEQUENCE [LARGE SCALE GENOMIC DNA]</scope>
    <source>
        <strain evidence="2">cv. 93-11</strain>
    </source>
</reference>
<dbReference type="AlphaFoldDB" id="A2WQ78"/>
<dbReference type="HOGENOM" id="CLU_1646493_0_0_1"/>
<accession>A2WQ78</accession>
<sequence length="161" mass="17714">MVAGADYSRLAAAEFSVGFLLNGGLRQRRVPSPSHWLGCYWFCSSKGCGGLLRFLRRAPFKKSGRLPNLRRNFLERWLMWLILARMTSTSKEAPFGILAEIFGGAADDPIYLPVLQPPHTGGPFRVHAQALSSAAGLVSSSARFELQETTINTTGSSKRRT</sequence>
<keyword evidence="2" id="KW-1185">Reference proteome</keyword>
<organism evidence="1 2">
    <name type="scientific">Oryza sativa subsp. indica</name>
    <name type="common">Rice</name>
    <dbReference type="NCBI Taxonomy" id="39946"/>
    <lineage>
        <taxon>Eukaryota</taxon>
        <taxon>Viridiplantae</taxon>
        <taxon>Streptophyta</taxon>
        <taxon>Embryophyta</taxon>
        <taxon>Tracheophyta</taxon>
        <taxon>Spermatophyta</taxon>
        <taxon>Magnoliopsida</taxon>
        <taxon>Liliopsida</taxon>
        <taxon>Poales</taxon>
        <taxon>Poaceae</taxon>
        <taxon>BOP clade</taxon>
        <taxon>Oryzoideae</taxon>
        <taxon>Oryzeae</taxon>
        <taxon>Oryzinae</taxon>
        <taxon>Oryza</taxon>
        <taxon>Oryza sativa</taxon>
    </lineage>
</organism>